<dbReference type="Pfam" id="PF22922">
    <property type="entry name" value="GAF_NLP"/>
    <property type="match status" value="1"/>
</dbReference>
<dbReference type="GO" id="GO:0003677">
    <property type="term" value="F:DNA binding"/>
    <property type="evidence" value="ECO:0007669"/>
    <property type="project" value="UniProtKB-KW"/>
</dbReference>
<feature type="compositionally biased region" description="Basic and acidic residues" evidence="6">
    <location>
        <begin position="788"/>
        <end position="800"/>
    </location>
</feature>
<evidence type="ECO:0000256" key="3">
    <source>
        <dbReference type="ARBA" id="ARBA00023125"/>
    </source>
</evidence>
<dbReference type="CDD" id="cd06407">
    <property type="entry name" value="PB1_NLP"/>
    <property type="match status" value="1"/>
</dbReference>
<feature type="signal peptide" evidence="8">
    <location>
        <begin position="1"/>
        <end position="22"/>
    </location>
</feature>
<dbReference type="PROSITE" id="PS51257">
    <property type="entry name" value="PROKAR_LIPOPROTEIN"/>
    <property type="match status" value="1"/>
</dbReference>
<reference evidence="11 12" key="1">
    <citation type="submission" date="2019-01" db="EMBL/GenBank/DDBJ databases">
        <title>Sequencing of cultivated peanut Arachis hypogaea provides insights into genome evolution and oil improvement.</title>
        <authorList>
            <person name="Chen X."/>
        </authorList>
    </citation>
    <scope>NUCLEOTIDE SEQUENCE [LARGE SCALE GENOMIC DNA]</scope>
    <source>
        <strain evidence="12">cv. Fuhuasheng</strain>
        <tissue evidence="11">Leaves</tissue>
    </source>
</reference>
<feature type="transmembrane region" description="Helical" evidence="7">
    <location>
        <begin position="252"/>
        <end position="271"/>
    </location>
</feature>
<evidence type="ECO:0000256" key="1">
    <source>
        <dbReference type="ARBA" id="ARBA00011726"/>
    </source>
</evidence>
<evidence type="ECO:0000256" key="7">
    <source>
        <dbReference type="SAM" id="Phobius"/>
    </source>
</evidence>
<evidence type="ECO:0000256" key="2">
    <source>
        <dbReference type="ARBA" id="ARBA00023015"/>
    </source>
</evidence>
<keyword evidence="7" id="KW-0472">Membrane</keyword>
<dbReference type="InterPro" id="IPR045012">
    <property type="entry name" value="NLP"/>
</dbReference>
<comment type="caution">
    <text evidence="11">The sequence shown here is derived from an EMBL/GenBank/DDBJ whole genome shotgun (WGS) entry which is preliminary data.</text>
</comment>
<feature type="chain" id="PRO_5019363596" description="PB1 domain-containing protein" evidence="8">
    <location>
        <begin position="23"/>
        <end position="1085"/>
    </location>
</feature>
<evidence type="ECO:0000256" key="6">
    <source>
        <dbReference type="SAM" id="MobiDB-lite"/>
    </source>
</evidence>
<comment type="subunit">
    <text evidence="1">Homodimers and heterodimers.</text>
</comment>
<dbReference type="InterPro" id="IPR000270">
    <property type="entry name" value="PB1_dom"/>
</dbReference>
<keyword evidence="7" id="KW-1133">Transmembrane helix</keyword>
<feature type="domain" description="PB1" evidence="10">
    <location>
        <begin position="999"/>
        <end position="1081"/>
    </location>
</feature>
<keyword evidence="4" id="KW-0804">Transcription</keyword>
<dbReference type="PANTHER" id="PTHR32002:SF75">
    <property type="entry name" value="PLANT REGULATOR RWP-RK FAMILY PROTEIN"/>
    <property type="match status" value="1"/>
</dbReference>
<dbReference type="InterPro" id="IPR003035">
    <property type="entry name" value="RWP-RK_dom"/>
</dbReference>
<sequence length="1085" mass="121242">MHPWRNQLFLWVTTTACGRLASFDLSIAPKQILFHRIQIFSRASLTGSSAMSHTRNSADFHAPTIDLGHETNKLRSAQHNGPSVNFRRDSATALLMWHSHCHFLSSFLNPKTSLASPQSGSLHQCLLLHLLCTPISVPHERNWKPCHRKFQPVIVDEELEKKHNGWVLGWCGCGCRPVLRWSGMETHPNKPFFGCPNYNISGKIWCGLFVWTNCVQEELPERAISGDDDGDRKMNFAWRMGKMEADIRNLKFITHVLGFGFLVVVFVGMFFSEGEGIGYWTPPGAQFDGPSMIDNGIKNLVSEEMLDNLPDLMNFDNLAGWDCGNYNATETSLGFDEKAVLQQLETQLGLSEDANDMNNINGSLQELSAADMGNCLVPRPFAWSLDERMLRAMDLFKESVGDGILTQVWAPMKHGNDFILSTSEQPYLLDHMLAGYRDVSRQFTFSAEDKPGSFPGLPGRVFISQIPEWTSNVGYYNKSEYLRVEHAINHEVRGSIAVPIIDTLAEPPCCAVLELVTTKEKTDFDKELEIVSSALQLVNLRTTTPPRLMSQCLSNNKRAALTEIIDVLRAVCNAHRLPLALTWIPCYYSEGVGDEASRIRIKDGRKIPGEKTVLCIEESACYINDIVVGGFVHACVEHYLEEGQGVAGKALQSNRSSFYSDVKAYNISEYPLVHHARKYKLNAAVAVRLRSIHTNDDDYIIEFFLPVNMNGSEEQQLLLDNLSDTVQRMCQSLRIVSDAELHGVEGSQVQFSKEEGSHMAPDGDHDLVQPMSMTNNETEAAHNQAMDGSRKQTEKKKSSVEKNFSLSVLQQYFSGSLKDAAKSLGVCPTTLKRICRQHGISRWPSRKINKVNRSLKKIQTVLDSVKGVEGGLEFDPYKGGFMPGGSSNQEINAHKSSLFGKKCSGSKDSKPIAMDDGGLRQEPFPVSILESSWCDIAYHSPNTLVADEMADKLGEHHNPTTSSMSDSSNGSGSILRGSRKFEKRKHLKAKSPCVDSGSKINVKAVYKEDMIRFKFDPAAGCLQLYEEVATRFKLQIGSFQLKYLDDDEEWVMIVTDSDLQECIEILDDLGTRAVKFLVRETCLVV</sequence>
<dbReference type="STRING" id="3818.A0A445E427"/>
<evidence type="ECO:0000313" key="12">
    <source>
        <dbReference type="Proteomes" id="UP000289738"/>
    </source>
</evidence>
<organism evidence="11 12">
    <name type="scientific">Arachis hypogaea</name>
    <name type="common">Peanut</name>
    <dbReference type="NCBI Taxonomy" id="3818"/>
    <lineage>
        <taxon>Eukaryota</taxon>
        <taxon>Viridiplantae</taxon>
        <taxon>Streptophyta</taxon>
        <taxon>Embryophyta</taxon>
        <taxon>Tracheophyta</taxon>
        <taxon>Spermatophyta</taxon>
        <taxon>Magnoliopsida</taxon>
        <taxon>eudicotyledons</taxon>
        <taxon>Gunneridae</taxon>
        <taxon>Pentapetalae</taxon>
        <taxon>rosids</taxon>
        <taxon>fabids</taxon>
        <taxon>Fabales</taxon>
        <taxon>Fabaceae</taxon>
        <taxon>Papilionoideae</taxon>
        <taxon>50 kb inversion clade</taxon>
        <taxon>dalbergioids sensu lato</taxon>
        <taxon>Dalbergieae</taxon>
        <taxon>Pterocarpus clade</taxon>
        <taxon>Arachis</taxon>
    </lineage>
</organism>
<dbReference type="InterPro" id="IPR034891">
    <property type="entry name" value="PB1_NLP"/>
</dbReference>
<keyword evidence="7" id="KW-0812">Transmembrane</keyword>
<accession>A0A445E427</accession>
<keyword evidence="2" id="KW-0805">Transcription regulation</keyword>
<dbReference type="GO" id="GO:0003700">
    <property type="term" value="F:DNA-binding transcription factor activity"/>
    <property type="evidence" value="ECO:0007669"/>
    <property type="project" value="InterPro"/>
</dbReference>
<keyword evidence="5" id="KW-0539">Nucleus</keyword>
<feature type="domain" description="RWP-RK" evidence="9">
    <location>
        <begin position="783"/>
        <end position="871"/>
    </location>
</feature>
<dbReference type="Pfam" id="PF00564">
    <property type="entry name" value="PB1"/>
    <property type="match status" value="1"/>
</dbReference>
<feature type="compositionally biased region" description="Low complexity" evidence="6">
    <location>
        <begin position="962"/>
        <end position="973"/>
    </location>
</feature>
<dbReference type="InterPro" id="IPR053793">
    <property type="entry name" value="PB1-like"/>
</dbReference>
<keyword evidence="8" id="KW-0732">Signal</keyword>
<dbReference type="SUPFAM" id="SSF54277">
    <property type="entry name" value="CAD &amp; PB1 domains"/>
    <property type="match status" value="1"/>
</dbReference>
<keyword evidence="12" id="KW-1185">Reference proteome</keyword>
<dbReference type="PROSITE" id="PS51745">
    <property type="entry name" value="PB1"/>
    <property type="match status" value="1"/>
</dbReference>
<gene>
    <name evidence="11" type="ORF">Ahy_A03g016628</name>
</gene>
<dbReference type="Pfam" id="PF02042">
    <property type="entry name" value="RWP-RK"/>
    <property type="match status" value="1"/>
</dbReference>
<keyword evidence="3" id="KW-0238">DNA-binding</keyword>
<evidence type="ECO:0000256" key="4">
    <source>
        <dbReference type="ARBA" id="ARBA00023163"/>
    </source>
</evidence>
<evidence type="ECO:0000256" key="8">
    <source>
        <dbReference type="SAM" id="SignalP"/>
    </source>
</evidence>
<evidence type="ECO:0008006" key="13">
    <source>
        <dbReference type="Google" id="ProtNLM"/>
    </source>
</evidence>
<dbReference type="PROSITE" id="PS51519">
    <property type="entry name" value="RWP_RK"/>
    <property type="match status" value="1"/>
</dbReference>
<dbReference type="SMART" id="SM00666">
    <property type="entry name" value="PB1"/>
    <property type="match status" value="1"/>
</dbReference>
<dbReference type="Gene3D" id="3.10.20.90">
    <property type="entry name" value="Phosphatidylinositol 3-kinase Catalytic Subunit, Chain A, domain 1"/>
    <property type="match status" value="1"/>
</dbReference>
<evidence type="ECO:0000259" key="10">
    <source>
        <dbReference type="PROSITE" id="PS51745"/>
    </source>
</evidence>
<dbReference type="InterPro" id="IPR055081">
    <property type="entry name" value="NLP1-9_GAF"/>
</dbReference>
<proteinExistence type="predicted"/>
<dbReference type="EMBL" id="SDMP01000003">
    <property type="protein sequence ID" value="RYR70113.1"/>
    <property type="molecule type" value="Genomic_DNA"/>
</dbReference>
<evidence type="ECO:0000313" key="11">
    <source>
        <dbReference type="EMBL" id="RYR70113.1"/>
    </source>
</evidence>
<protein>
    <recommendedName>
        <fullName evidence="13">PB1 domain-containing protein</fullName>
    </recommendedName>
</protein>
<name>A0A445E427_ARAHY</name>
<dbReference type="Proteomes" id="UP000289738">
    <property type="component" value="Chromosome A03"/>
</dbReference>
<evidence type="ECO:0000256" key="5">
    <source>
        <dbReference type="ARBA" id="ARBA00023242"/>
    </source>
</evidence>
<evidence type="ECO:0000259" key="9">
    <source>
        <dbReference type="PROSITE" id="PS51519"/>
    </source>
</evidence>
<feature type="region of interest" description="Disordered" evidence="6">
    <location>
        <begin position="954"/>
        <end position="975"/>
    </location>
</feature>
<dbReference type="PANTHER" id="PTHR32002">
    <property type="entry name" value="PROTEIN NLP8"/>
    <property type="match status" value="1"/>
</dbReference>
<feature type="region of interest" description="Disordered" evidence="6">
    <location>
        <begin position="778"/>
        <end position="800"/>
    </location>
</feature>
<dbReference type="AlphaFoldDB" id="A0A445E427"/>